<gene>
    <name evidence="1" type="ORF">GCM10011588_17110</name>
</gene>
<name>A0A917VNW6_9NOCA</name>
<proteinExistence type="predicted"/>
<sequence>MIASPLQSPGLDRPVAELQHRSADQISAITTYFADRAERGDAADLTDLDTAADTFLADKLVALEHGKAMLCHRLCLALRARRIVEVGTSYGVSTLYLAQAVRLVAEADGGTGTVIATEQEPAKIAAARENFRAAGLASCIDLREGDLRTTLRDLEAPVDLALIDI</sequence>
<dbReference type="EMBL" id="BMMH01000002">
    <property type="protein sequence ID" value="GGL02985.1"/>
    <property type="molecule type" value="Genomic_DNA"/>
</dbReference>
<evidence type="ECO:0000313" key="2">
    <source>
        <dbReference type="Proteomes" id="UP000638263"/>
    </source>
</evidence>
<dbReference type="PANTHER" id="PTHR43167">
    <property type="entry name" value="PUTATIVE (AFU_ORTHOLOGUE AFUA_6G01830)-RELATED"/>
    <property type="match status" value="1"/>
</dbReference>
<reference evidence="1" key="1">
    <citation type="journal article" date="2014" name="Int. J. Syst. Evol. Microbiol.">
        <title>Complete genome sequence of Corynebacterium casei LMG S-19264T (=DSM 44701T), isolated from a smear-ripened cheese.</title>
        <authorList>
            <consortium name="US DOE Joint Genome Institute (JGI-PGF)"/>
            <person name="Walter F."/>
            <person name="Albersmeier A."/>
            <person name="Kalinowski J."/>
            <person name="Ruckert C."/>
        </authorList>
    </citation>
    <scope>NUCLEOTIDE SEQUENCE</scope>
    <source>
        <strain evidence="1">CGMCC 4.3508</strain>
    </source>
</reference>
<evidence type="ECO:0008006" key="3">
    <source>
        <dbReference type="Google" id="ProtNLM"/>
    </source>
</evidence>
<dbReference type="Pfam" id="PF13578">
    <property type="entry name" value="Methyltransf_24"/>
    <property type="match status" value="1"/>
</dbReference>
<dbReference type="SUPFAM" id="SSF53335">
    <property type="entry name" value="S-adenosyl-L-methionine-dependent methyltransferases"/>
    <property type="match status" value="1"/>
</dbReference>
<keyword evidence="2" id="KW-1185">Reference proteome</keyword>
<evidence type="ECO:0000313" key="1">
    <source>
        <dbReference type="EMBL" id="GGL02985.1"/>
    </source>
</evidence>
<dbReference type="AlphaFoldDB" id="A0A917VNW6"/>
<dbReference type="Gene3D" id="3.40.50.150">
    <property type="entry name" value="Vaccinia Virus protein VP39"/>
    <property type="match status" value="1"/>
</dbReference>
<organism evidence="1 2">
    <name type="scientific">Nocardia jinanensis</name>
    <dbReference type="NCBI Taxonomy" id="382504"/>
    <lineage>
        <taxon>Bacteria</taxon>
        <taxon>Bacillati</taxon>
        <taxon>Actinomycetota</taxon>
        <taxon>Actinomycetes</taxon>
        <taxon>Mycobacteriales</taxon>
        <taxon>Nocardiaceae</taxon>
        <taxon>Nocardia</taxon>
    </lineage>
</organism>
<dbReference type="RefSeq" id="WP_062996422.1">
    <property type="nucleotide sequence ID" value="NZ_BMMH01000002.1"/>
</dbReference>
<comment type="caution">
    <text evidence="1">The sequence shown here is derived from an EMBL/GenBank/DDBJ whole genome shotgun (WGS) entry which is preliminary data.</text>
</comment>
<dbReference type="PANTHER" id="PTHR43167:SF1">
    <property type="entry name" value="PUTATIVE (AFU_ORTHOLOGUE AFUA_6G01830)-RELATED"/>
    <property type="match status" value="1"/>
</dbReference>
<protein>
    <recommendedName>
        <fullName evidence="3">Methyltransferase</fullName>
    </recommendedName>
</protein>
<reference evidence="1" key="2">
    <citation type="submission" date="2020-09" db="EMBL/GenBank/DDBJ databases">
        <authorList>
            <person name="Sun Q."/>
            <person name="Zhou Y."/>
        </authorList>
    </citation>
    <scope>NUCLEOTIDE SEQUENCE</scope>
    <source>
        <strain evidence="1">CGMCC 4.3508</strain>
    </source>
</reference>
<dbReference type="Proteomes" id="UP000638263">
    <property type="component" value="Unassembled WGS sequence"/>
</dbReference>
<dbReference type="InterPro" id="IPR029063">
    <property type="entry name" value="SAM-dependent_MTases_sf"/>
</dbReference>
<accession>A0A917VNW6</accession>